<reference evidence="16" key="1">
    <citation type="journal article" date="2014" name="Int. J. Syst. Evol. Microbiol.">
        <title>Complete genome sequence of Corynebacterium casei LMG S-19264T (=DSM 44701T), isolated from a smear-ripened cheese.</title>
        <authorList>
            <consortium name="US DOE Joint Genome Institute (JGI-PGF)"/>
            <person name="Walter F."/>
            <person name="Albersmeier A."/>
            <person name="Kalinowski J."/>
            <person name="Ruckert C."/>
        </authorList>
    </citation>
    <scope>NUCLEOTIDE SEQUENCE</scope>
    <source>
        <strain evidence="16">CGMCC 1.3617</strain>
    </source>
</reference>
<comment type="similarity">
    <text evidence="3 12 13">Belongs to the DapA family.</text>
</comment>
<evidence type="ECO:0000256" key="7">
    <source>
        <dbReference type="ARBA" id="ARBA00022915"/>
    </source>
</evidence>
<keyword evidence="9 12" id="KW-0456">Lyase</keyword>
<evidence type="ECO:0000256" key="15">
    <source>
        <dbReference type="PIRSR" id="PIRSR001365-2"/>
    </source>
</evidence>
<proteinExistence type="inferred from homology"/>
<dbReference type="PANTHER" id="PTHR12128:SF66">
    <property type="entry name" value="4-HYDROXY-2-OXOGLUTARATE ALDOLASE, MITOCHONDRIAL"/>
    <property type="match status" value="1"/>
</dbReference>
<evidence type="ECO:0000256" key="9">
    <source>
        <dbReference type="ARBA" id="ARBA00023239"/>
    </source>
</evidence>
<evidence type="ECO:0000313" key="17">
    <source>
        <dbReference type="Proteomes" id="UP000661507"/>
    </source>
</evidence>
<dbReference type="PANTHER" id="PTHR12128">
    <property type="entry name" value="DIHYDRODIPICOLINATE SYNTHASE"/>
    <property type="match status" value="1"/>
</dbReference>
<dbReference type="GO" id="GO:0008840">
    <property type="term" value="F:4-hydroxy-tetrahydrodipicolinate synthase activity"/>
    <property type="evidence" value="ECO:0007669"/>
    <property type="project" value="UniProtKB-UniRule"/>
</dbReference>
<comment type="subcellular location">
    <subcellularLocation>
        <location evidence="12">Cytoplasm</location>
    </subcellularLocation>
</comment>
<dbReference type="Gene3D" id="3.20.20.70">
    <property type="entry name" value="Aldolase class I"/>
    <property type="match status" value="1"/>
</dbReference>
<dbReference type="Pfam" id="PF00701">
    <property type="entry name" value="DHDPS"/>
    <property type="match status" value="1"/>
</dbReference>
<evidence type="ECO:0000256" key="12">
    <source>
        <dbReference type="HAMAP-Rule" id="MF_00418"/>
    </source>
</evidence>
<keyword evidence="17" id="KW-1185">Reference proteome</keyword>
<comment type="function">
    <text evidence="1 12">Catalyzes the condensation of (S)-aspartate-beta-semialdehyde [(S)-ASA] and pyruvate to 4-hydroxy-tetrahydrodipicolinate (HTPA).</text>
</comment>
<dbReference type="RefSeq" id="WP_188968979.1">
    <property type="nucleotide sequence ID" value="NZ_BMKW01000008.1"/>
</dbReference>
<dbReference type="EMBL" id="BMKW01000008">
    <property type="protein sequence ID" value="GGJ24966.1"/>
    <property type="molecule type" value="Genomic_DNA"/>
</dbReference>
<reference evidence="16" key="2">
    <citation type="submission" date="2020-09" db="EMBL/GenBank/DDBJ databases">
        <authorList>
            <person name="Sun Q."/>
            <person name="Zhou Y."/>
        </authorList>
    </citation>
    <scope>NUCLEOTIDE SEQUENCE</scope>
    <source>
        <strain evidence="16">CGMCC 1.3617</strain>
    </source>
</reference>
<gene>
    <name evidence="12 16" type="primary">dapA</name>
    <name evidence="16" type="ORF">GCM10011320_35400</name>
</gene>
<keyword evidence="7 12" id="KW-0220">Diaminopimelate biosynthesis</keyword>
<evidence type="ECO:0000256" key="1">
    <source>
        <dbReference type="ARBA" id="ARBA00003294"/>
    </source>
</evidence>
<feature type="binding site" evidence="12 15">
    <location>
        <position position="45"/>
    </location>
    <ligand>
        <name>pyruvate</name>
        <dbReference type="ChEBI" id="CHEBI:15361"/>
    </ligand>
</feature>
<comment type="caution">
    <text evidence="12">Was originally thought to be a dihydrodipicolinate synthase (DHDPS), catalyzing the condensation of (S)-aspartate-beta-semialdehyde [(S)-ASA] and pyruvate to dihydrodipicolinate (DHDP). However, it was shown in E.coli that the product of the enzymatic reaction is not dihydrodipicolinate but in fact (4S)-4-hydroxy-2,3,4,5-tetrahydro-(2S)-dipicolinic acid (HTPA), and that the consecutive dehydration reaction leading to DHDP is not spontaneous but catalyzed by DapB.</text>
</comment>
<evidence type="ECO:0000256" key="6">
    <source>
        <dbReference type="ARBA" id="ARBA00022605"/>
    </source>
</evidence>
<dbReference type="SUPFAM" id="SSF51569">
    <property type="entry name" value="Aldolase"/>
    <property type="match status" value="1"/>
</dbReference>
<dbReference type="CDD" id="cd00950">
    <property type="entry name" value="DHDPS"/>
    <property type="match status" value="1"/>
</dbReference>
<protein>
    <recommendedName>
        <fullName evidence="4 12">4-hydroxy-tetrahydrodipicolinate synthase</fullName>
        <shortName evidence="12">HTPA synthase</shortName>
        <ecNumber evidence="4 12">4.3.3.7</ecNumber>
    </recommendedName>
</protein>
<dbReference type="PROSITE" id="PS00665">
    <property type="entry name" value="DHDPS_1"/>
    <property type="match status" value="1"/>
</dbReference>
<keyword evidence="6 12" id="KW-0028">Amino-acid biosynthesis</keyword>
<keyword evidence="5 12" id="KW-0963">Cytoplasm</keyword>
<evidence type="ECO:0000256" key="11">
    <source>
        <dbReference type="ARBA" id="ARBA00047836"/>
    </source>
</evidence>
<dbReference type="SMART" id="SM01130">
    <property type="entry name" value="DHDPS"/>
    <property type="match status" value="1"/>
</dbReference>
<organism evidence="16 17">
    <name type="scientific">Neoroseomonas lacus</name>
    <dbReference type="NCBI Taxonomy" id="287609"/>
    <lineage>
        <taxon>Bacteria</taxon>
        <taxon>Pseudomonadati</taxon>
        <taxon>Pseudomonadota</taxon>
        <taxon>Alphaproteobacteria</taxon>
        <taxon>Acetobacterales</taxon>
        <taxon>Acetobacteraceae</taxon>
        <taxon>Neoroseomonas</taxon>
    </lineage>
</organism>
<dbReference type="InterPro" id="IPR002220">
    <property type="entry name" value="DapA-like"/>
</dbReference>
<dbReference type="Proteomes" id="UP000661507">
    <property type="component" value="Unassembled WGS sequence"/>
</dbReference>
<dbReference type="GO" id="GO:0019877">
    <property type="term" value="P:diaminopimelate biosynthetic process"/>
    <property type="evidence" value="ECO:0007669"/>
    <property type="project" value="UniProtKB-UniRule"/>
</dbReference>
<evidence type="ECO:0000256" key="4">
    <source>
        <dbReference type="ARBA" id="ARBA00012086"/>
    </source>
</evidence>
<dbReference type="PROSITE" id="PS00666">
    <property type="entry name" value="DHDPS_2"/>
    <property type="match status" value="1"/>
</dbReference>
<name>A0A917NSM6_9PROT</name>
<dbReference type="PIRSF" id="PIRSF001365">
    <property type="entry name" value="DHDPS"/>
    <property type="match status" value="1"/>
</dbReference>
<dbReference type="GO" id="GO:0005829">
    <property type="term" value="C:cytosol"/>
    <property type="evidence" value="ECO:0007669"/>
    <property type="project" value="TreeGrafter"/>
</dbReference>
<evidence type="ECO:0000256" key="2">
    <source>
        <dbReference type="ARBA" id="ARBA00005120"/>
    </source>
</evidence>
<dbReference type="AlphaFoldDB" id="A0A917NSM6"/>
<evidence type="ECO:0000256" key="13">
    <source>
        <dbReference type="PIRNR" id="PIRNR001365"/>
    </source>
</evidence>
<evidence type="ECO:0000313" key="16">
    <source>
        <dbReference type="EMBL" id="GGJ24966.1"/>
    </source>
</evidence>
<evidence type="ECO:0000256" key="14">
    <source>
        <dbReference type="PIRSR" id="PIRSR001365-1"/>
    </source>
</evidence>
<evidence type="ECO:0000256" key="5">
    <source>
        <dbReference type="ARBA" id="ARBA00022490"/>
    </source>
</evidence>
<feature type="binding site" evidence="12 15">
    <location>
        <position position="203"/>
    </location>
    <ligand>
        <name>pyruvate</name>
        <dbReference type="ChEBI" id="CHEBI:15361"/>
    </ligand>
</feature>
<dbReference type="InterPro" id="IPR005263">
    <property type="entry name" value="DapA"/>
</dbReference>
<dbReference type="InterPro" id="IPR020624">
    <property type="entry name" value="Schiff_base-form_aldolases_CS"/>
</dbReference>
<evidence type="ECO:0000256" key="10">
    <source>
        <dbReference type="ARBA" id="ARBA00023270"/>
    </source>
</evidence>
<comment type="subunit">
    <text evidence="12">Homotetramer; dimer of dimers.</text>
</comment>
<keyword evidence="10 12" id="KW-0704">Schiff base</keyword>
<evidence type="ECO:0000256" key="3">
    <source>
        <dbReference type="ARBA" id="ARBA00007592"/>
    </source>
</evidence>
<feature type="site" description="Part of a proton relay during catalysis" evidence="12">
    <location>
        <position position="107"/>
    </location>
</feature>
<sequence length="292" mass="31067">MFRGSMVALITPMRADGSVDEKAFKELVEWQIAEGTEALVPVGTTGESPTLSHAEHKRVVELCIEAAGGRVPVIAGAGSNSTAEAVDFAQHAQHAGADAILVVTPYYNKPTQEGMFLHFSAIADAADIPMFIYNIPARSVVDMSVETMGRLAKHKNIIGVKDATANLTRPLHTKRACGEDFIQLSGEDHTALAFNASGGVGCISVTANVAPRLCAEMHKAWRDGRLDEAMAIQDRLVPLHDALFCETSPGPVKYAASLLAKSSDHCRLPLAPVGEASKARVREAMVSVGLLN</sequence>
<comment type="catalytic activity">
    <reaction evidence="11 12">
        <text>L-aspartate 4-semialdehyde + pyruvate = (2S,4S)-4-hydroxy-2,3,4,5-tetrahydrodipicolinate + H2O + H(+)</text>
        <dbReference type="Rhea" id="RHEA:34171"/>
        <dbReference type="ChEBI" id="CHEBI:15361"/>
        <dbReference type="ChEBI" id="CHEBI:15377"/>
        <dbReference type="ChEBI" id="CHEBI:15378"/>
        <dbReference type="ChEBI" id="CHEBI:67139"/>
        <dbReference type="ChEBI" id="CHEBI:537519"/>
        <dbReference type="EC" id="4.3.3.7"/>
    </reaction>
</comment>
<dbReference type="NCBIfam" id="TIGR00674">
    <property type="entry name" value="dapA"/>
    <property type="match status" value="1"/>
</dbReference>
<feature type="site" description="Part of a proton relay during catalysis" evidence="12">
    <location>
        <position position="44"/>
    </location>
</feature>
<evidence type="ECO:0000256" key="8">
    <source>
        <dbReference type="ARBA" id="ARBA00023154"/>
    </source>
</evidence>
<comment type="pathway">
    <text evidence="2 12">Amino-acid biosynthesis; L-lysine biosynthesis via DAP pathway; (S)-tetrahydrodipicolinate from L-aspartate: step 3/4.</text>
</comment>
<accession>A0A917NSM6</accession>
<keyword evidence="8 12" id="KW-0457">Lysine biosynthesis</keyword>
<dbReference type="GO" id="GO:0009089">
    <property type="term" value="P:lysine biosynthetic process via diaminopimelate"/>
    <property type="evidence" value="ECO:0007669"/>
    <property type="project" value="UniProtKB-UniRule"/>
</dbReference>
<feature type="active site" description="Proton donor/acceptor" evidence="12 14">
    <location>
        <position position="133"/>
    </location>
</feature>
<dbReference type="PRINTS" id="PR00146">
    <property type="entry name" value="DHPICSNTHASE"/>
</dbReference>
<feature type="active site" description="Schiff-base intermediate with substrate" evidence="12 14">
    <location>
        <position position="161"/>
    </location>
</feature>
<dbReference type="EC" id="4.3.3.7" evidence="4 12"/>
<comment type="caution">
    <text evidence="16">The sequence shown here is derived from an EMBL/GenBank/DDBJ whole genome shotgun (WGS) entry which is preliminary data.</text>
</comment>
<dbReference type="InterPro" id="IPR013785">
    <property type="entry name" value="Aldolase_TIM"/>
</dbReference>
<dbReference type="HAMAP" id="MF_00418">
    <property type="entry name" value="DapA"/>
    <property type="match status" value="1"/>
</dbReference>
<dbReference type="InterPro" id="IPR020625">
    <property type="entry name" value="Schiff_base-form_aldolases_AS"/>
</dbReference>